<dbReference type="EMBL" id="BMAT01007972">
    <property type="protein sequence ID" value="GFR75536.1"/>
    <property type="molecule type" value="Genomic_DNA"/>
</dbReference>
<protein>
    <recommendedName>
        <fullName evidence="3">SRCR domain-containing protein</fullName>
    </recommendedName>
</protein>
<dbReference type="Proteomes" id="UP000762676">
    <property type="component" value="Unassembled WGS sequence"/>
</dbReference>
<sequence length="127" mass="14449">MVSVATLDCRFSVLCCGSLPVREVYHLNQRTTKTVQTPVSLQSSWFDCTLFSGLSWDNVSDKGEPAPNRRRVCNCPGDSLQGWCVRVSEHRVFYVECALAIHYILILGHLVDHYHVHIDMDFSGYIE</sequence>
<evidence type="ECO:0008006" key="3">
    <source>
        <dbReference type="Google" id="ProtNLM"/>
    </source>
</evidence>
<accession>A0AAV4FRQ2</accession>
<reference evidence="1 2" key="1">
    <citation type="journal article" date="2021" name="Elife">
        <title>Chloroplast acquisition without the gene transfer in kleptoplastic sea slugs, Plakobranchus ocellatus.</title>
        <authorList>
            <person name="Maeda T."/>
            <person name="Takahashi S."/>
            <person name="Yoshida T."/>
            <person name="Shimamura S."/>
            <person name="Takaki Y."/>
            <person name="Nagai Y."/>
            <person name="Toyoda A."/>
            <person name="Suzuki Y."/>
            <person name="Arimoto A."/>
            <person name="Ishii H."/>
            <person name="Satoh N."/>
            <person name="Nishiyama T."/>
            <person name="Hasebe M."/>
            <person name="Maruyama T."/>
            <person name="Minagawa J."/>
            <person name="Obokata J."/>
            <person name="Shigenobu S."/>
        </authorList>
    </citation>
    <scope>NUCLEOTIDE SEQUENCE [LARGE SCALE GENOMIC DNA]</scope>
</reference>
<comment type="caution">
    <text evidence="1">The sequence shown here is derived from an EMBL/GenBank/DDBJ whole genome shotgun (WGS) entry which is preliminary data.</text>
</comment>
<organism evidence="1 2">
    <name type="scientific">Elysia marginata</name>
    <dbReference type="NCBI Taxonomy" id="1093978"/>
    <lineage>
        <taxon>Eukaryota</taxon>
        <taxon>Metazoa</taxon>
        <taxon>Spiralia</taxon>
        <taxon>Lophotrochozoa</taxon>
        <taxon>Mollusca</taxon>
        <taxon>Gastropoda</taxon>
        <taxon>Heterobranchia</taxon>
        <taxon>Euthyneura</taxon>
        <taxon>Panpulmonata</taxon>
        <taxon>Sacoglossa</taxon>
        <taxon>Placobranchoidea</taxon>
        <taxon>Plakobranchidae</taxon>
        <taxon>Elysia</taxon>
    </lineage>
</organism>
<evidence type="ECO:0000313" key="1">
    <source>
        <dbReference type="EMBL" id="GFR75536.1"/>
    </source>
</evidence>
<keyword evidence="2" id="KW-1185">Reference proteome</keyword>
<evidence type="ECO:0000313" key="2">
    <source>
        <dbReference type="Proteomes" id="UP000762676"/>
    </source>
</evidence>
<gene>
    <name evidence="1" type="ORF">ElyMa_003922600</name>
</gene>
<name>A0AAV4FRQ2_9GAST</name>
<dbReference type="AlphaFoldDB" id="A0AAV4FRQ2"/>
<proteinExistence type="predicted"/>